<sequence>MGILSSQNLILFRTSLLLTIAFFCIKDVNCILQNTYFIVLTQAMDLPALTISPYSGQLGLISFIFFLLAVHDIIPFLEGNKVYFRSIVPARLTVYFIIGAVSFLWTDNLYVHNNGVFIYTFVEIWINFLLLNAVREERNEDFRQEHQFLNEDAIIEEPTPFEEAKKD</sequence>
<reference evidence="2 3" key="1">
    <citation type="submission" date="2024-05" db="EMBL/GenBank/DDBJ databases">
        <title>Long read based assembly of the Candida bracarensis genome reveals expanded adhesin content.</title>
        <authorList>
            <person name="Marcet-Houben M."/>
            <person name="Ksiezopolska E."/>
            <person name="Gabaldon T."/>
        </authorList>
    </citation>
    <scope>NUCLEOTIDE SEQUENCE [LARGE SCALE GENOMIC DNA]</scope>
    <source>
        <strain evidence="2 3">CBM6</strain>
    </source>
</reference>
<keyword evidence="1" id="KW-0472">Membrane</keyword>
<feature type="transmembrane region" description="Helical" evidence="1">
    <location>
        <begin position="82"/>
        <end position="104"/>
    </location>
</feature>
<feature type="transmembrane region" description="Helical" evidence="1">
    <location>
        <begin position="54"/>
        <end position="70"/>
    </location>
</feature>
<evidence type="ECO:0000256" key="1">
    <source>
        <dbReference type="SAM" id="Phobius"/>
    </source>
</evidence>
<dbReference type="EMBL" id="JBEVYD010000009">
    <property type="protein sequence ID" value="KAL3230838.1"/>
    <property type="molecule type" value="Genomic_DNA"/>
</dbReference>
<dbReference type="InterPro" id="IPR018815">
    <property type="entry name" value="Incr_loss_mito_DNA_1"/>
</dbReference>
<accession>A0ABR4NRF8</accession>
<dbReference type="PANTHER" id="PTHR28029:SF1">
    <property type="entry name" value="PROTEIN ILM1"/>
    <property type="match status" value="1"/>
</dbReference>
<feature type="transmembrane region" description="Helical" evidence="1">
    <location>
        <begin position="116"/>
        <end position="134"/>
    </location>
</feature>
<keyword evidence="3" id="KW-1185">Reference proteome</keyword>
<keyword evidence="1" id="KW-1133">Transmembrane helix</keyword>
<dbReference type="PANTHER" id="PTHR28029">
    <property type="entry name" value="PROTEIN ILM1"/>
    <property type="match status" value="1"/>
</dbReference>
<name>A0ABR4NRF8_9SACH</name>
<dbReference type="Proteomes" id="UP001623330">
    <property type="component" value="Unassembled WGS sequence"/>
</dbReference>
<comment type="caution">
    <text evidence="2">The sequence shown here is derived from an EMBL/GenBank/DDBJ whole genome shotgun (WGS) entry which is preliminary data.</text>
</comment>
<evidence type="ECO:0000313" key="3">
    <source>
        <dbReference type="Proteomes" id="UP001623330"/>
    </source>
</evidence>
<protein>
    <submittedName>
        <fullName evidence="2">Protein ILM1</fullName>
    </submittedName>
</protein>
<proteinExistence type="predicted"/>
<evidence type="ECO:0000313" key="2">
    <source>
        <dbReference type="EMBL" id="KAL3230838.1"/>
    </source>
</evidence>
<organism evidence="2 3">
    <name type="scientific">Nakaseomyces bracarensis</name>
    <dbReference type="NCBI Taxonomy" id="273131"/>
    <lineage>
        <taxon>Eukaryota</taxon>
        <taxon>Fungi</taxon>
        <taxon>Dikarya</taxon>
        <taxon>Ascomycota</taxon>
        <taxon>Saccharomycotina</taxon>
        <taxon>Saccharomycetes</taxon>
        <taxon>Saccharomycetales</taxon>
        <taxon>Saccharomycetaceae</taxon>
        <taxon>Nakaseomyces</taxon>
    </lineage>
</organism>
<gene>
    <name evidence="2" type="ORF">RNJ44_01287</name>
</gene>
<keyword evidence="1" id="KW-0812">Transmembrane</keyword>
<dbReference type="Pfam" id="PF10311">
    <property type="entry name" value="Ilm1"/>
    <property type="match status" value="1"/>
</dbReference>